<dbReference type="Gene3D" id="3.40.50.300">
    <property type="entry name" value="P-loop containing nucleotide triphosphate hydrolases"/>
    <property type="match status" value="1"/>
</dbReference>
<dbReference type="PROSITE" id="PS50005">
    <property type="entry name" value="TPR"/>
    <property type="match status" value="1"/>
</dbReference>
<evidence type="ECO:0000256" key="2">
    <source>
        <dbReference type="PROSITE-ProRule" id="PRU00339"/>
    </source>
</evidence>
<evidence type="ECO:0000313" key="4">
    <source>
        <dbReference type="Proteomes" id="UP000078302"/>
    </source>
</evidence>
<dbReference type="InterPro" id="IPR019734">
    <property type="entry name" value="TPR_rpt"/>
</dbReference>
<evidence type="ECO:0000256" key="1">
    <source>
        <dbReference type="ARBA" id="ARBA00022679"/>
    </source>
</evidence>
<dbReference type="InterPro" id="IPR027417">
    <property type="entry name" value="P-loop_NTPase"/>
</dbReference>
<sequence length="575" mass="65683">MPPDIAMRNAMFDLQKGRYREAIGAFQMVWGNDRAPVMMRSDALSNAAVCHLRLHEWKSAEDSARAAVEMDPAHVDAWFNLAGSLKEQGQVLDALHAFRKVCELHPQRMDGWRYRAELAEGLGLWEEAVDAWSVVYQKMANGRAFEGRIVCMVHAGKAPLVDEETALYLDQHKTENLARYLRVLVLSDLQRFDEAVVLTHKMHGPAVDQLVAWVLIHAGYLIEARERVKGLPECARAHALRIMAAEGPEVIERIADALTYLSTPRKDHPQDIADLHFRLARIAEEQSTPAAAMQHYHAAHRIMAVSQPFSEEGHHQLDTWIRLRPWLQLAPPAPRDGPQWIFIVGMPRSGTTLLEQILDMHPAFHGAGELHDMATVAQRYYATGNGEAVLQACDAFSRKGSNLAPRAAWCIDKMPHNFVHAGMILHLFPRARVIWCRRDRMDNCTSIYRQHFRGIHPYAHDLGTLGRYFRWHEEVMEGYREDYPQRVLEVSYEALVDDMPGTVTDLLRALGKDWDPACARFYENPRRILTASQGQVNKPIYRDTVGSWKRYRDYVEPLLLEEPVMSDSANESQRR</sequence>
<comment type="caution">
    <text evidence="3">The sequence shown here is derived from an EMBL/GenBank/DDBJ whole genome shotgun (WGS) entry which is preliminary data.</text>
</comment>
<evidence type="ECO:0000313" key="3">
    <source>
        <dbReference type="EMBL" id="OAP92612.1"/>
    </source>
</evidence>
<dbReference type="InterPro" id="IPR026634">
    <property type="entry name" value="TPST-like"/>
</dbReference>
<dbReference type="PANTHER" id="PTHR12788">
    <property type="entry name" value="PROTEIN-TYROSINE SULFOTRANSFERASE 2"/>
    <property type="match status" value="1"/>
</dbReference>
<dbReference type="SUPFAM" id="SSF52540">
    <property type="entry name" value="P-loop containing nucleoside triphosphate hydrolases"/>
    <property type="match status" value="1"/>
</dbReference>
<proteinExistence type="predicted"/>
<dbReference type="SMART" id="SM00028">
    <property type="entry name" value="TPR"/>
    <property type="match status" value="3"/>
</dbReference>
<dbReference type="GO" id="GO:0008476">
    <property type="term" value="F:protein-tyrosine sulfotransferase activity"/>
    <property type="evidence" value="ECO:0007669"/>
    <property type="project" value="InterPro"/>
</dbReference>
<dbReference type="Gene3D" id="1.25.40.10">
    <property type="entry name" value="Tetratricopeptide repeat domain"/>
    <property type="match status" value="1"/>
</dbReference>
<organism evidence="3 4">
    <name type="scientific">Acidithiobacillus ferrooxidans</name>
    <name type="common">Thiobacillus ferrooxidans</name>
    <dbReference type="NCBI Taxonomy" id="920"/>
    <lineage>
        <taxon>Bacteria</taxon>
        <taxon>Pseudomonadati</taxon>
        <taxon>Pseudomonadota</taxon>
        <taxon>Acidithiobacillia</taxon>
        <taxon>Acidithiobacillales</taxon>
        <taxon>Acidithiobacillaceae</taxon>
        <taxon>Acidithiobacillus</taxon>
    </lineage>
</organism>
<keyword evidence="2" id="KW-0802">TPR repeat</keyword>
<keyword evidence="1" id="KW-0808">Transferase</keyword>
<dbReference type="Proteomes" id="UP000078302">
    <property type="component" value="Unassembled WGS sequence"/>
</dbReference>
<accession>A0A179BLS3</accession>
<protein>
    <submittedName>
        <fullName evidence="3">Uncharacterized protein</fullName>
    </submittedName>
</protein>
<dbReference type="Pfam" id="PF13469">
    <property type="entry name" value="Sulfotransfer_3"/>
    <property type="match status" value="1"/>
</dbReference>
<name>A0A179BLS3_ACIFR</name>
<dbReference type="AlphaFoldDB" id="A0A179BLS3"/>
<reference evidence="3 4" key="1">
    <citation type="submission" date="2016-04" db="EMBL/GenBank/DDBJ databases">
        <title>Acidithiobacillus ferrooxidans genome sequencing and assembly.</title>
        <authorList>
            <person name="Zhou Z."/>
        </authorList>
    </citation>
    <scope>NUCLEOTIDE SEQUENCE [LARGE SCALE GENOMIC DNA]</scope>
    <source>
        <strain evidence="3 4">BY0502</strain>
    </source>
</reference>
<keyword evidence="4" id="KW-1185">Reference proteome</keyword>
<dbReference type="PANTHER" id="PTHR12788:SF10">
    <property type="entry name" value="PROTEIN-TYROSINE SULFOTRANSFERASE"/>
    <property type="match status" value="1"/>
</dbReference>
<dbReference type="EMBL" id="LVXZ01000039">
    <property type="protein sequence ID" value="OAP92612.1"/>
    <property type="molecule type" value="Genomic_DNA"/>
</dbReference>
<gene>
    <name evidence="3" type="ORF">A4H96_03860</name>
</gene>
<dbReference type="InterPro" id="IPR011990">
    <property type="entry name" value="TPR-like_helical_dom_sf"/>
</dbReference>
<dbReference type="Pfam" id="PF13432">
    <property type="entry name" value="TPR_16"/>
    <property type="match status" value="1"/>
</dbReference>
<feature type="repeat" description="TPR" evidence="2">
    <location>
        <begin position="75"/>
        <end position="108"/>
    </location>
</feature>
<dbReference type="SUPFAM" id="SSF48452">
    <property type="entry name" value="TPR-like"/>
    <property type="match status" value="1"/>
</dbReference>